<comment type="caution">
    <text evidence="2">The sequence shown here is derived from an EMBL/GenBank/DDBJ whole genome shotgun (WGS) entry which is preliminary data.</text>
</comment>
<protein>
    <recommendedName>
        <fullName evidence="1">Periplasmic binding protein domain-containing protein</fullName>
    </recommendedName>
</protein>
<feature type="domain" description="Periplasmic binding protein" evidence="1">
    <location>
        <begin position="9"/>
        <end position="256"/>
    </location>
</feature>
<proteinExistence type="predicted"/>
<dbReference type="PATRIC" id="fig|69370.6.peg.2405"/>
<dbReference type="InterPro" id="IPR025997">
    <property type="entry name" value="SBP_2_dom"/>
</dbReference>
<dbReference type="InterPro" id="IPR028082">
    <property type="entry name" value="Peripla_BP_I"/>
</dbReference>
<keyword evidence="3" id="KW-1185">Reference proteome</keyword>
<evidence type="ECO:0000313" key="3">
    <source>
        <dbReference type="Proteomes" id="UP000034098"/>
    </source>
</evidence>
<dbReference type="SUPFAM" id="SSF53822">
    <property type="entry name" value="Periplasmic binding protein-like I"/>
    <property type="match status" value="1"/>
</dbReference>
<name>A0A0M2H7I1_MICTR</name>
<reference evidence="2 3" key="1">
    <citation type="submission" date="2015-02" db="EMBL/GenBank/DDBJ databases">
        <title>Draft genome sequences of ten Microbacterium spp. with emphasis on heavy metal contaminated environments.</title>
        <authorList>
            <person name="Corretto E."/>
        </authorList>
    </citation>
    <scope>NUCLEOTIDE SEQUENCE [LARGE SCALE GENOMIC DNA]</scope>
    <source>
        <strain evidence="2 3">DSM 8608</strain>
    </source>
</reference>
<accession>A0A0M2H7I1</accession>
<dbReference type="AlphaFoldDB" id="A0A0M2H7I1"/>
<dbReference type="Pfam" id="PF13407">
    <property type="entry name" value="Peripla_BP_4"/>
    <property type="match status" value="1"/>
</dbReference>
<dbReference type="Proteomes" id="UP000034098">
    <property type="component" value="Unassembled WGS sequence"/>
</dbReference>
<dbReference type="Gene3D" id="3.40.50.2300">
    <property type="match status" value="2"/>
</dbReference>
<sequence>MFTDVFQGNPIGLTYAEALKEAANEVGWEGRSVTFNGSVEDLNIKAMEAIETSDIVFVDGFPAAALTGPIAAAKEKGVLLMLGSITDEPESVPGFGSVPQGGTWFEQIGELAAYMFMDSTGCEGSVAYFGIPYPASRAAAERMGEVIAEVCNDCAFSTTELPVADLGSPAATNAVVSKVQADPSVDFTYFFLGGMATGVPAALKTAGLDAQVAGSIPTSSDLATTKAGENTFWVGTAADITAWLTVDLAARTLESGEPMIGDQAPLAVYTQDNLDEVEPVPAYPVDYREQFKALWGLDE</sequence>
<dbReference type="EMBL" id="JYJA01000035">
    <property type="protein sequence ID" value="KJL42350.1"/>
    <property type="molecule type" value="Genomic_DNA"/>
</dbReference>
<gene>
    <name evidence="2" type="ORF">RS82_02366</name>
</gene>
<organism evidence="2 3">
    <name type="scientific">Microbacterium trichothecenolyticum</name>
    <name type="common">Aureobacterium trichothecenolyticum</name>
    <dbReference type="NCBI Taxonomy" id="69370"/>
    <lineage>
        <taxon>Bacteria</taxon>
        <taxon>Bacillati</taxon>
        <taxon>Actinomycetota</taxon>
        <taxon>Actinomycetes</taxon>
        <taxon>Micrococcales</taxon>
        <taxon>Microbacteriaceae</taxon>
        <taxon>Microbacterium</taxon>
    </lineage>
</organism>
<evidence type="ECO:0000313" key="2">
    <source>
        <dbReference type="EMBL" id="KJL42350.1"/>
    </source>
</evidence>
<evidence type="ECO:0000259" key="1">
    <source>
        <dbReference type="Pfam" id="PF13407"/>
    </source>
</evidence>